<sequence length="438" mass="46014">MAYLVGVLIALVVLLASIALHEVGHMVPAKRFGVRVSHYFVGFGPTLWSRTTGETEYGAKAIPLGGYVRLVGMYPPAEAVGNPPARTWLGRLAQDAREASGAEIHEGEDGRAFYRLSTPKKLVVMFGGPVMNLVIALVLTAIVLLGFGIPTTTTTLDSVSQCVLPVDADPDATCGADDPAAPGAAAGLLPGDTIVSYGGTQVETWDELTDLIRASGGEATPVVVERDGVQVEATVTPVVAQRPVYDDDGLPVTDENGDIVTEPVGFLGVTSQTQREHASLVEVPEQVADRTWQTMTVVATLPARVVDLAQTTFGDGERGQDSIVGVVGIGRFAGEIASMDGEGVDWGLKLAGLLDMLATLNIALFVFNLIPLPPLDGGHIAAALWEGGRRQVARLRGRPRPGPFDTAKLVPLAYGVFVLLGAVGLLLIYADIVNPVTI</sequence>
<dbReference type="SUPFAM" id="SSF50156">
    <property type="entry name" value="PDZ domain-like"/>
    <property type="match status" value="1"/>
</dbReference>
<keyword evidence="5 11" id="KW-0812">Transmembrane</keyword>
<feature type="domain" description="PDZ" evidence="13">
    <location>
        <begin position="179"/>
        <end position="226"/>
    </location>
</feature>
<dbReference type="PANTHER" id="PTHR42837:SF2">
    <property type="entry name" value="MEMBRANE METALLOPROTEASE ARASP2, CHLOROPLASTIC-RELATED"/>
    <property type="match status" value="1"/>
</dbReference>
<gene>
    <name evidence="14" type="ORF">CCO02nite_10040</name>
</gene>
<dbReference type="Proteomes" id="UP000321720">
    <property type="component" value="Unassembled WGS sequence"/>
</dbReference>
<keyword evidence="6" id="KW-0378">Hydrolase</keyword>
<dbReference type="OrthoDB" id="9782003at2"/>
<evidence type="ECO:0000256" key="6">
    <source>
        <dbReference type="ARBA" id="ARBA00022801"/>
    </source>
</evidence>
<keyword evidence="9" id="KW-0482">Metalloprotease</keyword>
<evidence type="ECO:0000313" key="15">
    <source>
        <dbReference type="Proteomes" id="UP000321720"/>
    </source>
</evidence>
<dbReference type="EMBL" id="BJWG01000003">
    <property type="protein sequence ID" value="GEL94346.1"/>
    <property type="molecule type" value="Genomic_DNA"/>
</dbReference>
<keyword evidence="8 11" id="KW-1133">Transmembrane helix</keyword>
<evidence type="ECO:0000256" key="5">
    <source>
        <dbReference type="ARBA" id="ARBA00022692"/>
    </source>
</evidence>
<dbReference type="Gene3D" id="2.30.42.10">
    <property type="match status" value="1"/>
</dbReference>
<keyword evidence="15" id="KW-1185">Reference proteome</keyword>
<reference evidence="14 15" key="1">
    <citation type="submission" date="2019-07" db="EMBL/GenBank/DDBJ databases">
        <title>Whole genome shotgun sequence of Cellulomonas composti NBRC 100758.</title>
        <authorList>
            <person name="Hosoyama A."/>
            <person name="Uohara A."/>
            <person name="Ohji S."/>
            <person name="Ichikawa N."/>
        </authorList>
    </citation>
    <scope>NUCLEOTIDE SEQUENCE [LARGE SCALE GENOMIC DNA]</scope>
    <source>
        <strain evidence="14 15">NBRC 100758</strain>
    </source>
</reference>
<dbReference type="InterPro" id="IPR036034">
    <property type="entry name" value="PDZ_sf"/>
</dbReference>
<dbReference type="CDD" id="cd06163">
    <property type="entry name" value="S2P-M50_PDZ_RseP-like"/>
    <property type="match status" value="1"/>
</dbReference>
<dbReference type="AlphaFoldDB" id="A0A511J8M4"/>
<protein>
    <submittedName>
        <fullName evidence="14">Peptidase</fullName>
    </submittedName>
</protein>
<dbReference type="GO" id="GO:0006508">
    <property type="term" value="P:proteolysis"/>
    <property type="evidence" value="ECO:0007669"/>
    <property type="project" value="UniProtKB-KW"/>
</dbReference>
<keyword evidence="7" id="KW-0862">Zinc</keyword>
<dbReference type="RefSeq" id="WP_146841950.1">
    <property type="nucleotide sequence ID" value="NZ_BJWG01000003.1"/>
</dbReference>
<dbReference type="GO" id="GO:0016020">
    <property type="term" value="C:membrane"/>
    <property type="evidence" value="ECO:0007669"/>
    <property type="project" value="UniProtKB-SubCell"/>
</dbReference>
<evidence type="ECO:0000256" key="11">
    <source>
        <dbReference type="SAM" id="Phobius"/>
    </source>
</evidence>
<evidence type="ECO:0000259" key="12">
    <source>
        <dbReference type="Pfam" id="PF02163"/>
    </source>
</evidence>
<evidence type="ECO:0000259" key="13">
    <source>
        <dbReference type="Pfam" id="PF17820"/>
    </source>
</evidence>
<name>A0A511J8M4_9CELL</name>
<comment type="subcellular location">
    <subcellularLocation>
        <location evidence="2">Membrane</location>
        <topology evidence="2">Multi-pass membrane protein</topology>
    </subcellularLocation>
</comment>
<evidence type="ECO:0000256" key="2">
    <source>
        <dbReference type="ARBA" id="ARBA00004141"/>
    </source>
</evidence>
<evidence type="ECO:0000256" key="1">
    <source>
        <dbReference type="ARBA" id="ARBA00001947"/>
    </source>
</evidence>
<accession>A0A511J8M4</accession>
<comment type="similarity">
    <text evidence="3">Belongs to the peptidase M50B family.</text>
</comment>
<evidence type="ECO:0000256" key="4">
    <source>
        <dbReference type="ARBA" id="ARBA00022670"/>
    </source>
</evidence>
<dbReference type="GO" id="GO:0004222">
    <property type="term" value="F:metalloendopeptidase activity"/>
    <property type="evidence" value="ECO:0007669"/>
    <property type="project" value="InterPro"/>
</dbReference>
<feature type="domain" description="Peptidase M50" evidence="12">
    <location>
        <begin position="10"/>
        <end position="393"/>
    </location>
</feature>
<feature type="transmembrane region" description="Helical" evidence="11">
    <location>
        <begin position="350"/>
        <end position="370"/>
    </location>
</feature>
<evidence type="ECO:0000256" key="9">
    <source>
        <dbReference type="ARBA" id="ARBA00023049"/>
    </source>
</evidence>
<dbReference type="InterPro" id="IPR004387">
    <property type="entry name" value="Pept_M50_Zn"/>
</dbReference>
<organism evidence="14 15">
    <name type="scientific">Cellulomonas composti</name>
    <dbReference type="NCBI Taxonomy" id="266130"/>
    <lineage>
        <taxon>Bacteria</taxon>
        <taxon>Bacillati</taxon>
        <taxon>Actinomycetota</taxon>
        <taxon>Actinomycetes</taxon>
        <taxon>Micrococcales</taxon>
        <taxon>Cellulomonadaceae</taxon>
        <taxon>Cellulomonas</taxon>
    </lineage>
</organism>
<comment type="cofactor">
    <cofactor evidence="1">
        <name>Zn(2+)</name>
        <dbReference type="ChEBI" id="CHEBI:29105"/>
    </cofactor>
</comment>
<evidence type="ECO:0000313" key="14">
    <source>
        <dbReference type="EMBL" id="GEL94346.1"/>
    </source>
</evidence>
<proteinExistence type="inferred from homology"/>
<keyword evidence="10 11" id="KW-0472">Membrane</keyword>
<keyword evidence="4" id="KW-0645">Protease</keyword>
<feature type="transmembrane region" description="Helical" evidence="11">
    <location>
        <begin position="409"/>
        <end position="430"/>
    </location>
</feature>
<dbReference type="PANTHER" id="PTHR42837">
    <property type="entry name" value="REGULATOR OF SIGMA-E PROTEASE RSEP"/>
    <property type="match status" value="1"/>
</dbReference>
<dbReference type="InterPro" id="IPR041489">
    <property type="entry name" value="PDZ_6"/>
</dbReference>
<dbReference type="InterPro" id="IPR008915">
    <property type="entry name" value="Peptidase_M50"/>
</dbReference>
<dbReference type="Pfam" id="PF17820">
    <property type="entry name" value="PDZ_6"/>
    <property type="match status" value="1"/>
</dbReference>
<evidence type="ECO:0000256" key="10">
    <source>
        <dbReference type="ARBA" id="ARBA00023136"/>
    </source>
</evidence>
<comment type="caution">
    <text evidence="14">The sequence shown here is derived from an EMBL/GenBank/DDBJ whole genome shotgun (WGS) entry which is preliminary data.</text>
</comment>
<dbReference type="Pfam" id="PF02163">
    <property type="entry name" value="Peptidase_M50"/>
    <property type="match status" value="1"/>
</dbReference>
<evidence type="ECO:0000256" key="3">
    <source>
        <dbReference type="ARBA" id="ARBA00007931"/>
    </source>
</evidence>
<feature type="transmembrane region" description="Helical" evidence="11">
    <location>
        <begin position="122"/>
        <end position="147"/>
    </location>
</feature>
<evidence type="ECO:0000256" key="8">
    <source>
        <dbReference type="ARBA" id="ARBA00022989"/>
    </source>
</evidence>
<evidence type="ECO:0000256" key="7">
    <source>
        <dbReference type="ARBA" id="ARBA00022833"/>
    </source>
</evidence>